<evidence type="ECO:0000313" key="3">
    <source>
        <dbReference type="Proteomes" id="UP000054937"/>
    </source>
</evidence>
<dbReference type="GO" id="GO:0008081">
    <property type="term" value="F:phosphoric diester hydrolase activity"/>
    <property type="evidence" value="ECO:0007669"/>
    <property type="project" value="InterPro"/>
</dbReference>
<dbReference type="Proteomes" id="UP000054937">
    <property type="component" value="Unassembled WGS sequence"/>
</dbReference>
<feature type="domain" description="Phosphatidylinositol-specific phospholipase C X" evidence="1">
    <location>
        <begin position="31"/>
        <end position="193"/>
    </location>
</feature>
<evidence type="ECO:0000259" key="1">
    <source>
        <dbReference type="SMART" id="SM00148"/>
    </source>
</evidence>
<comment type="caution">
    <text evidence="2">The sequence shown here is derived from an EMBL/GenBank/DDBJ whole genome shotgun (WGS) entry which is preliminary data.</text>
</comment>
<reference evidence="2 3" key="1">
    <citation type="journal article" date="2015" name="Sci. Rep.">
        <title>Genome of the facultative scuticociliatosis pathogen Pseudocohnilembus persalinus provides insight into its virulence through horizontal gene transfer.</title>
        <authorList>
            <person name="Xiong J."/>
            <person name="Wang G."/>
            <person name="Cheng J."/>
            <person name="Tian M."/>
            <person name="Pan X."/>
            <person name="Warren A."/>
            <person name="Jiang C."/>
            <person name="Yuan D."/>
            <person name="Miao W."/>
        </authorList>
    </citation>
    <scope>NUCLEOTIDE SEQUENCE [LARGE SCALE GENOMIC DNA]</scope>
    <source>
        <strain evidence="2">36N120E</strain>
    </source>
</reference>
<dbReference type="PANTHER" id="PTHR13593:SF113">
    <property type="entry name" value="SI:DKEY-266F7.9"/>
    <property type="match status" value="1"/>
</dbReference>
<sequence length="394" mass="46338">MGNYHAKILKNECVNSQQLPTKVNKQWMKELDENLYISQISLPGSHNSIAIHGEFLCCSSKSQCQSMDLTNQLFQGIRYFDIDMKISSTGRNLKGYNGFVDQNIRIDSIFEQFYDFLEDNPSETILLQLNHENKNNKENLSKFQNVFLKKLNFYNKKIKLSKRPQIEVDQWFYLKNQIPKLNEVRGKVVLIRNFYGTEGIQYFKNQKIIVQESLDKTIEQITNNIQQHHKYINKEYLSLQMSFNSIDQKKQLQNELQNNEEGYQQQNGNIYNYNENNDQQSQDISYIENKKQNIYINTITKKGTFSRNPLSSALQLNKIIYSLQGFFGIILLDFPSEKLVQYIIDQNFNSFTEAIKKLNQEQSYTLPTHENVISNGQYVELISIRDSNRNNKNQ</sequence>
<dbReference type="PROSITE" id="PS50007">
    <property type="entry name" value="PIPLC_X_DOMAIN"/>
    <property type="match status" value="1"/>
</dbReference>
<keyword evidence="3" id="KW-1185">Reference proteome</keyword>
<dbReference type="InterPro" id="IPR017946">
    <property type="entry name" value="PLC-like_Pdiesterase_TIM-brl"/>
</dbReference>
<dbReference type="PANTHER" id="PTHR13593">
    <property type="match status" value="1"/>
</dbReference>
<dbReference type="Gene3D" id="3.20.20.190">
    <property type="entry name" value="Phosphatidylinositol (PI) phosphodiesterase"/>
    <property type="match status" value="1"/>
</dbReference>
<dbReference type="OrthoDB" id="1046782at2759"/>
<dbReference type="GO" id="GO:0006629">
    <property type="term" value="P:lipid metabolic process"/>
    <property type="evidence" value="ECO:0007669"/>
    <property type="project" value="InterPro"/>
</dbReference>
<dbReference type="InterPro" id="IPR051057">
    <property type="entry name" value="PI-PLC_domain"/>
</dbReference>
<name>A0A0V0Q9E1_PSEPJ</name>
<dbReference type="InParanoid" id="A0A0V0Q9E1"/>
<dbReference type="AlphaFoldDB" id="A0A0V0Q9E1"/>
<dbReference type="InterPro" id="IPR000909">
    <property type="entry name" value="PLipase_C_PInositol-sp_X_dom"/>
</dbReference>
<dbReference type="SMART" id="SM00148">
    <property type="entry name" value="PLCXc"/>
    <property type="match status" value="1"/>
</dbReference>
<dbReference type="EMBL" id="LDAU01000232">
    <property type="protein sequence ID" value="KRW98644.1"/>
    <property type="molecule type" value="Genomic_DNA"/>
</dbReference>
<evidence type="ECO:0000313" key="2">
    <source>
        <dbReference type="EMBL" id="KRW98644.1"/>
    </source>
</evidence>
<proteinExistence type="predicted"/>
<accession>A0A0V0Q9E1</accession>
<gene>
    <name evidence="2" type="ORF">PPERSA_00232</name>
</gene>
<organism evidence="2 3">
    <name type="scientific">Pseudocohnilembus persalinus</name>
    <name type="common">Ciliate</name>
    <dbReference type="NCBI Taxonomy" id="266149"/>
    <lineage>
        <taxon>Eukaryota</taxon>
        <taxon>Sar</taxon>
        <taxon>Alveolata</taxon>
        <taxon>Ciliophora</taxon>
        <taxon>Intramacronucleata</taxon>
        <taxon>Oligohymenophorea</taxon>
        <taxon>Scuticociliatia</taxon>
        <taxon>Philasterida</taxon>
        <taxon>Pseudocohnilembidae</taxon>
        <taxon>Pseudocohnilembus</taxon>
    </lineage>
</organism>
<dbReference type="Pfam" id="PF00388">
    <property type="entry name" value="PI-PLC-X"/>
    <property type="match status" value="1"/>
</dbReference>
<dbReference type="SUPFAM" id="SSF51695">
    <property type="entry name" value="PLC-like phosphodiesterases"/>
    <property type="match status" value="1"/>
</dbReference>
<protein>
    <submittedName>
        <fullName evidence="2">PLC-like phosphodiesterase, TIM beta/alpha-barrel domain</fullName>
    </submittedName>
</protein>